<sequence>MAEQMKMLQATYSNKTAQKPRKTYIGEDEIHQLINYEMQSSKCIENSEQHQVTWCIGCIAAVRPGSLCLSKFGRNKPLCWEDLTFTRGDEPGMFNVKLVFKDLNIKAAGSAGNRGREPHGLEVNFISLKDAEELFLSTPHRLLVIALRRHLIKGIETLDELINYPFHQIKIKEEHLTDPIFYASVPKGQQLNPPHPLKAAALSKYLANQGLALGYNKGILFYSLRRKARLDLVHRIGLKNARTIMGHAPELRTLERYYLSLGPTIDLTATMSERPVEAGGHSTELVRQSAPLAINRPDEDTIKRTRGAALEAYTSMLICIKPNSPCDSTPAVLKAYQKNIWCRGQVGALKASEFAKSILSRAQDALSGPDISAIDADEDEDDAAKGQELNDDLELDLEDEAAREGTRSLNMSVDQSDCLFVQQDEPDEYAQPSREEVLLSFKEIARTFMDTILTNALSISIEFKSTGRTCELCEEDNTASEESKRKLWFSGMSLKRHQEGTYHSRRSRWDRMQKLRVARDPNRGWVCPYCPESAQKDHESLSHLVRHILSTGQRRRESILADVYMLLHERLKAEDGWYDDDFQGDVSNERKRSREREARRSLGSMGLTFAEMSQYTTPEPHPDFPGLLQRGDFGLYDMPTQYQGFLKPDANYSAGESTPVHFRDMFMTVPTPQAQVDHAMNFRFKKILETKSSPIYFERRTQEQTRPGEAETGPEDPPNN</sequence>
<feature type="region of interest" description="Disordered" evidence="1">
    <location>
        <begin position="582"/>
        <end position="601"/>
    </location>
</feature>
<dbReference type="EMBL" id="JBBWUH010000016">
    <property type="protein sequence ID" value="KAK8151758.1"/>
    <property type="molecule type" value="Genomic_DNA"/>
</dbReference>
<name>A0ABR1XFA2_9PEZI</name>
<feature type="compositionally biased region" description="Basic and acidic residues" evidence="1">
    <location>
        <begin position="697"/>
        <end position="709"/>
    </location>
</feature>
<organism evidence="2 3">
    <name type="scientific">Phyllosticta citrichinensis</name>
    <dbReference type="NCBI Taxonomy" id="1130410"/>
    <lineage>
        <taxon>Eukaryota</taxon>
        <taxon>Fungi</taxon>
        <taxon>Dikarya</taxon>
        <taxon>Ascomycota</taxon>
        <taxon>Pezizomycotina</taxon>
        <taxon>Dothideomycetes</taxon>
        <taxon>Dothideomycetes incertae sedis</taxon>
        <taxon>Botryosphaeriales</taxon>
        <taxon>Phyllostictaceae</taxon>
        <taxon>Phyllosticta</taxon>
    </lineage>
</organism>
<comment type="caution">
    <text evidence="2">The sequence shown here is derived from an EMBL/GenBank/DDBJ whole genome shotgun (WGS) entry which is preliminary data.</text>
</comment>
<feature type="region of interest" description="Disordered" evidence="1">
    <location>
        <begin position="693"/>
        <end position="720"/>
    </location>
</feature>
<proteinExistence type="predicted"/>
<evidence type="ECO:0000313" key="2">
    <source>
        <dbReference type="EMBL" id="KAK8151758.1"/>
    </source>
</evidence>
<evidence type="ECO:0000256" key="1">
    <source>
        <dbReference type="SAM" id="MobiDB-lite"/>
    </source>
</evidence>
<evidence type="ECO:0000313" key="3">
    <source>
        <dbReference type="Proteomes" id="UP001456524"/>
    </source>
</evidence>
<feature type="compositionally biased region" description="Basic and acidic residues" evidence="1">
    <location>
        <begin position="587"/>
        <end position="600"/>
    </location>
</feature>
<feature type="region of interest" description="Disordered" evidence="1">
    <location>
        <begin position="371"/>
        <end position="393"/>
    </location>
</feature>
<keyword evidence="3" id="KW-1185">Reference proteome</keyword>
<protein>
    <submittedName>
        <fullName evidence="2">Uncharacterized protein</fullName>
    </submittedName>
</protein>
<accession>A0ABR1XFA2</accession>
<dbReference type="Proteomes" id="UP001456524">
    <property type="component" value="Unassembled WGS sequence"/>
</dbReference>
<reference evidence="2 3" key="1">
    <citation type="journal article" date="2022" name="G3 (Bethesda)">
        <title>Enemy or ally: a genomic approach to elucidate the lifestyle of Phyllosticta citrichinaensis.</title>
        <authorList>
            <person name="Buijs V.A."/>
            <person name="Groenewald J.Z."/>
            <person name="Haridas S."/>
            <person name="LaButti K.M."/>
            <person name="Lipzen A."/>
            <person name="Martin F.M."/>
            <person name="Barry K."/>
            <person name="Grigoriev I.V."/>
            <person name="Crous P.W."/>
            <person name="Seidl M.F."/>
        </authorList>
    </citation>
    <scope>NUCLEOTIDE SEQUENCE [LARGE SCALE GENOMIC DNA]</scope>
    <source>
        <strain evidence="2 3">CBS 129764</strain>
    </source>
</reference>
<gene>
    <name evidence="2" type="ORF">IWX90DRAFT_496155</name>
</gene>